<dbReference type="Gene3D" id="1.10.260.40">
    <property type="entry name" value="lambda repressor-like DNA-binding domains"/>
    <property type="match status" value="1"/>
</dbReference>
<evidence type="ECO:0000313" key="3">
    <source>
        <dbReference type="Proteomes" id="UP001580407"/>
    </source>
</evidence>
<evidence type="ECO:0000313" key="2">
    <source>
        <dbReference type="EMBL" id="MFB5683843.1"/>
    </source>
</evidence>
<dbReference type="SUPFAM" id="SSF48452">
    <property type="entry name" value="TPR-like"/>
    <property type="match status" value="1"/>
</dbReference>
<reference evidence="2 3" key="1">
    <citation type="submission" date="2024-09" db="EMBL/GenBank/DDBJ databases">
        <authorList>
            <person name="Ruan L."/>
        </authorList>
    </citation>
    <scope>NUCLEOTIDE SEQUENCE [LARGE SCALE GENOMIC DNA]</scope>
    <source>
        <strain evidence="2 3">D33</strain>
    </source>
</reference>
<accession>A0ABV5BDU0</accession>
<sequence length="470" mass="55107">MQQIKGRFILYNTTTIRMELEQFMKQGELNISRLAQMAGINAGTMSSLLHGHRVMAVTQLDRLTAALGLPEGHFYEQYIEEYLNEAVPNWRRIRPFLYRCAALDKLECIRQTVGLLLDNLTYSPLLFEVAEDFFKCDQREAAAVLFESIAMSEKSQHSERLALCQFRLFTIRLGDNQELNNQVAIQFEPYVERLDEVDQLDALKELANTYRSLRRWDKVEEMARKMGEKAKIHYFTFQRDREEIHAQNKLSRPPFFYVAYADLLISSAYEANRNYEQALKYTEAYADLSWVKETDEETIHWMNLFKDWAQANTYVSKLFCGDMSILSEYVEFIAPRKDEIIVSLLNILDAANKFNVNIDEILERFDPEIKHYLQHQEAINVIYSKKLVNEQTARLSSELADYYLRNGQYSGGFSYLVRAFQISSIGNLKSCLVKCVGLFERYKEKDSSEPSTTYKKLFEELYTKNWGYYF</sequence>
<feature type="domain" description="HTH cro/C1-type" evidence="1">
    <location>
        <begin position="20"/>
        <end position="69"/>
    </location>
</feature>
<gene>
    <name evidence="2" type="ORF">ACE3NQ_23290</name>
</gene>
<dbReference type="InterPro" id="IPR011990">
    <property type="entry name" value="TPR-like_helical_dom_sf"/>
</dbReference>
<organism evidence="2 3">
    <name type="scientific">Paenibacillus terreus</name>
    <dbReference type="NCBI Taxonomy" id="1387834"/>
    <lineage>
        <taxon>Bacteria</taxon>
        <taxon>Bacillati</taxon>
        <taxon>Bacillota</taxon>
        <taxon>Bacilli</taxon>
        <taxon>Bacillales</taxon>
        <taxon>Paenibacillaceae</taxon>
        <taxon>Paenibacillus</taxon>
    </lineage>
</organism>
<keyword evidence="3" id="KW-1185">Reference proteome</keyword>
<comment type="caution">
    <text evidence="2">The sequence shown here is derived from an EMBL/GenBank/DDBJ whole genome shotgun (WGS) entry which is preliminary data.</text>
</comment>
<dbReference type="EMBL" id="JBHILM010000031">
    <property type="protein sequence ID" value="MFB5683843.1"/>
    <property type="molecule type" value="Genomic_DNA"/>
</dbReference>
<name>A0ABV5BDU0_9BACL</name>
<evidence type="ECO:0000259" key="1">
    <source>
        <dbReference type="Pfam" id="PF13443"/>
    </source>
</evidence>
<proteinExistence type="predicted"/>
<dbReference type="Proteomes" id="UP001580407">
    <property type="component" value="Unassembled WGS sequence"/>
</dbReference>
<dbReference type="InterPro" id="IPR001387">
    <property type="entry name" value="Cro/C1-type_HTH"/>
</dbReference>
<dbReference type="RefSeq" id="WP_375527568.1">
    <property type="nucleotide sequence ID" value="NZ_JBHILM010000031.1"/>
</dbReference>
<protein>
    <submittedName>
        <fullName evidence="2">Helix-turn-helix domain-containing protein</fullName>
    </submittedName>
</protein>
<dbReference type="SUPFAM" id="SSF47413">
    <property type="entry name" value="lambda repressor-like DNA-binding domains"/>
    <property type="match status" value="1"/>
</dbReference>
<dbReference type="Pfam" id="PF13443">
    <property type="entry name" value="HTH_26"/>
    <property type="match status" value="1"/>
</dbReference>
<dbReference type="InterPro" id="IPR010982">
    <property type="entry name" value="Lambda_DNA-bd_dom_sf"/>
</dbReference>